<dbReference type="InterPro" id="IPR008538">
    <property type="entry name" value="Uma2"/>
</dbReference>
<gene>
    <name evidence="2" type="ORF">H1P_3720007</name>
</gene>
<dbReference type="PANTHER" id="PTHR34107">
    <property type="entry name" value="SLL0198 PROTEIN-RELATED"/>
    <property type="match status" value="1"/>
</dbReference>
<feature type="domain" description="Putative restriction endonuclease" evidence="1">
    <location>
        <begin position="21"/>
        <end position="188"/>
    </location>
</feature>
<dbReference type="RefSeq" id="WP_144874628.1">
    <property type="nucleotide sequence ID" value="NZ_LR214108.1"/>
</dbReference>
<dbReference type="CDD" id="cd06260">
    <property type="entry name" value="DUF820-like"/>
    <property type="match status" value="1"/>
</dbReference>
<sequence>MTVLPLDLSSLIGKVSDRHLELLSRDNPDARLETNSQGQLIFMSPTGGETSERNSELIFQVKLWNRRDKLGKVFDSSGGFKLSNGAVRSPDVSWIPIEKWNSLTKEQRRKYLPVDPDFVIELMSPSDSIDEAQNKMKEYMNCGVRLGWLINPDDKQVDIYRQGKQKEVLNNSLTLSGESIMPGLVVDLSEIFD</sequence>
<dbReference type="Gene3D" id="3.90.1570.10">
    <property type="entry name" value="tt1808, chain A"/>
    <property type="match status" value="1"/>
</dbReference>
<dbReference type="AlphaFoldDB" id="A0A563VWH1"/>
<name>A0A563VWH1_9CYAN</name>
<evidence type="ECO:0000313" key="2">
    <source>
        <dbReference type="EMBL" id="VEP15808.1"/>
    </source>
</evidence>
<reference evidence="2 3" key="1">
    <citation type="submission" date="2019-01" db="EMBL/GenBank/DDBJ databases">
        <authorList>
            <person name="Brito A."/>
        </authorList>
    </citation>
    <scope>NUCLEOTIDE SEQUENCE [LARGE SCALE GENOMIC DNA]</scope>
    <source>
        <strain evidence="2">1</strain>
    </source>
</reference>
<dbReference type="Pfam" id="PF05685">
    <property type="entry name" value="Uma2"/>
    <property type="match status" value="1"/>
</dbReference>
<proteinExistence type="predicted"/>
<accession>A0A563VWH1</accession>
<dbReference type="Proteomes" id="UP000320055">
    <property type="component" value="Unassembled WGS sequence"/>
</dbReference>
<dbReference type="OrthoDB" id="455378at2"/>
<protein>
    <recommendedName>
        <fullName evidence="1">Putative restriction endonuclease domain-containing protein</fullName>
    </recommendedName>
</protein>
<dbReference type="InterPro" id="IPR011335">
    <property type="entry name" value="Restrct_endonuc-II-like"/>
</dbReference>
<dbReference type="PANTHER" id="PTHR34107:SF1">
    <property type="entry name" value="SLL0198 PROTEIN"/>
    <property type="match status" value="1"/>
</dbReference>
<dbReference type="InterPro" id="IPR012296">
    <property type="entry name" value="Nuclease_put_TT1808"/>
</dbReference>
<dbReference type="EMBL" id="CAACVJ010000304">
    <property type="protein sequence ID" value="VEP15808.1"/>
    <property type="molecule type" value="Genomic_DNA"/>
</dbReference>
<keyword evidence="3" id="KW-1185">Reference proteome</keyword>
<evidence type="ECO:0000259" key="1">
    <source>
        <dbReference type="Pfam" id="PF05685"/>
    </source>
</evidence>
<organism evidence="2 3">
    <name type="scientific">Hyella patelloides LEGE 07179</name>
    <dbReference type="NCBI Taxonomy" id="945734"/>
    <lineage>
        <taxon>Bacteria</taxon>
        <taxon>Bacillati</taxon>
        <taxon>Cyanobacteriota</taxon>
        <taxon>Cyanophyceae</taxon>
        <taxon>Pleurocapsales</taxon>
        <taxon>Hyellaceae</taxon>
        <taxon>Hyella</taxon>
    </lineage>
</organism>
<dbReference type="SUPFAM" id="SSF52980">
    <property type="entry name" value="Restriction endonuclease-like"/>
    <property type="match status" value="1"/>
</dbReference>
<evidence type="ECO:0000313" key="3">
    <source>
        <dbReference type="Proteomes" id="UP000320055"/>
    </source>
</evidence>